<sequence length="98" mass="11797">MKDRKYLAVSIKHSSGTQFTLWGWERTEDEQKRCFSGYLGTMDYDKCELYSLEDFREHYGYGVIKCDKPVKMTMDLVRKWDEYDTVLVDYEEYKAFVS</sequence>
<reference evidence="1" key="1">
    <citation type="journal article" date="2021" name="Gut Microbes">
        <title>A synthetic consortium of 100 gut commensals modulates the composition and function in a colon model of the microbiome of elderly subjects.</title>
        <authorList>
            <person name="Perez M."/>
            <person name="Ntemiri A."/>
            <person name="Tan H."/>
            <person name="Harris H.M.B."/>
            <person name="Roager H.M."/>
            <person name="Ribiere C."/>
            <person name="O'Toole P.W."/>
        </authorList>
    </citation>
    <scope>NUCLEOTIDE SEQUENCE</scope>
    <source>
        <strain evidence="1">MCC335</strain>
    </source>
</reference>
<accession>A0AA41K757</accession>
<gene>
    <name evidence="1" type="ORF">GPL26_16350</name>
</gene>
<proteinExistence type="predicted"/>
<comment type="caution">
    <text evidence="1">The sequence shown here is derived from an EMBL/GenBank/DDBJ whole genome shotgun (WGS) entry which is preliminary data.</text>
</comment>
<dbReference type="Proteomes" id="UP000708338">
    <property type="component" value="Unassembled WGS sequence"/>
</dbReference>
<protein>
    <submittedName>
        <fullName evidence="1">Uncharacterized protein</fullName>
    </submittedName>
</protein>
<evidence type="ECO:0000313" key="2">
    <source>
        <dbReference type="Proteomes" id="UP000708338"/>
    </source>
</evidence>
<organism evidence="1 2">
    <name type="scientific">Enterocloster citroniae</name>
    <dbReference type="NCBI Taxonomy" id="358743"/>
    <lineage>
        <taxon>Bacteria</taxon>
        <taxon>Bacillati</taxon>
        <taxon>Bacillota</taxon>
        <taxon>Clostridia</taxon>
        <taxon>Lachnospirales</taxon>
        <taxon>Lachnospiraceae</taxon>
        <taxon>Enterocloster</taxon>
    </lineage>
</organism>
<dbReference type="AlphaFoldDB" id="A0AA41K757"/>
<evidence type="ECO:0000313" key="1">
    <source>
        <dbReference type="EMBL" id="MBT9811197.1"/>
    </source>
</evidence>
<name>A0AA41K757_9FIRM</name>
<dbReference type="EMBL" id="WQPS01000020">
    <property type="protein sequence ID" value="MBT9811197.1"/>
    <property type="molecule type" value="Genomic_DNA"/>
</dbReference>
<dbReference type="RefSeq" id="WP_215630188.1">
    <property type="nucleotide sequence ID" value="NZ_WQPS01000020.1"/>
</dbReference>